<reference evidence="2 3" key="1">
    <citation type="submission" date="2018-07" db="EMBL/GenBank/DDBJ databases">
        <title>Genomic Encyclopedia of Type Strains, Phase IV (KMG-IV): sequencing the most valuable type-strain genomes for metagenomic binning, comparative biology and taxonomic classification.</title>
        <authorList>
            <person name="Goeker M."/>
        </authorList>
    </citation>
    <scope>NUCLEOTIDE SEQUENCE [LARGE SCALE GENOMIC DNA]</scope>
    <source>
        <strain evidence="2 3">DSM 21634</strain>
    </source>
</reference>
<name>A0A368YBD2_9BURK</name>
<dbReference type="Pfam" id="PF04314">
    <property type="entry name" value="PCuAC"/>
    <property type="match status" value="1"/>
</dbReference>
<dbReference type="EMBL" id="QPJK01000001">
    <property type="protein sequence ID" value="RCW76157.1"/>
    <property type="molecule type" value="Genomic_DNA"/>
</dbReference>
<comment type="caution">
    <text evidence="2">The sequence shown here is derived from an EMBL/GenBank/DDBJ whole genome shotgun (WGS) entry which is preliminary data.</text>
</comment>
<dbReference type="RefSeq" id="WP_170168088.1">
    <property type="nucleotide sequence ID" value="NZ_QPJK01000001.1"/>
</dbReference>
<dbReference type="SUPFAM" id="SSF110087">
    <property type="entry name" value="DR1885-like metal-binding protein"/>
    <property type="match status" value="1"/>
</dbReference>
<dbReference type="PROSITE" id="PS51318">
    <property type="entry name" value="TAT"/>
    <property type="match status" value="1"/>
</dbReference>
<evidence type="ECO:0000313" key="2">
    <source>
        <dbReference type="EMBL" id="RCW76157.1"/>
    </source>
</evidence>
<protein>
    <recommendedName>
        <fullName evidence="4">Copper(I)-binding protein</fullName>
    </recommendedName>
</protein>
<feature type="signal peptide" evidence="1">
    <location>
        <begin position="1"/>
        <end position="28"/>
    </location>
</feature>
<dbReference type="InterPro" id="IPR006311">
    <property type="entry name" value="TAT_signal"/>
</dbReference>
<dbReference type="Proteomes" id="UP000252884">
    <property type="component" value="Unassembled WGS sequence"/>
</dbReference>
<dbReference type="PANTHER" id="PTHR36302:SF1">
    <property type="entry name" value="COPPER CHAPERONE PCU(A)C"/>
    <property type="match status" value="1"/>
</dbReference>
<keyword evidence="1" id="KW-0732">Signal</keyword>
<dbReference type="Gene3D" id="2.60.40.1890">
    <property type="entry name" value="PCu(A)C copper chaperone"/>
    <property type="match status" value="1"/>
</dbReference>
<organism evidence="2 3">
    <name type="scientific">Pseudorhodoferax soli</name>
    <dbReference type="NCBI Taxonomy" id="545864"/>
    <lineage>
        <taxon>Bacteria</taxon>
        <taxon>Pseudomonadati</taxon>
        <taxon>Pseudomonadota</taxon>
        <taxon>Betaproteobacteria</taxon>
        <taxon>Burkholderiales</taxon>
        <taxon>Comamonadaceae</taxon>
    </lineage>
</organism>
<gene>
    <name evidence="2" type="ORF">DES41_101762</name>
</gene>
<dbReference type="AlphaFoldDB" id="A0A368YBD2"/>
<dbReference type="InterPro" id="IPR036182">
    <property type="entry name" value="PCuAC_sf"/>
</dbReference>
<keyword evidence="3" id="KW-1185">Reference proteome</keyword>
<dbReference type="InterPro" id="IPR007410">
    <property type="entry name" value="LpqE-like"/>
</dbReference>
<evidence type="ECO:0000256" key="1">
    <source>
        <dbReference type="SAM" id="SignalP"/>
    </source>
</evidence>
<dbReference type="InterPro" id="IPR058248">
    <property type="entry name" value="Lxx211020-like"/>
</dbReference>
<proteinExistence type="predicted"/>
<dbReference type="PANTHER" id="PTHR36302">
    <property type="entry name" value="BLR7088 PROTEIN"/>
    <property type="match status" value="1"/>
</dbReference>
<feature type="chain" id="PRO_5016884889" description="Copper(I)-binding protein" evidence="1">
    <location>
        <begin position="29"/>
        <end position="148"/>
    </location>
</feature>
<evidence type="ECO:0000313" key="3">
    <source>
        <dbReference type="Proteomes" id="UP000252884"/>
    </source>
</evidence>
<evidence type="ECO:0008006" key="4">
    <source>
        <dbReference type="Google" id="ProtNLM"/>
    </source>
</evidence>
<accession>A0A368YBD2</accession>
<sequence length="148" mass="16151">MSPFIHRRAALRAGLAFGAALALPQARACEYFADNLRITHPWCTATRPGADSVIVSMMFDQVTRPDRLVAVKTMVADGAEIGGRLARSEVDFAIPEGAETHLAEHGTYLKLTGLKFPLEVARTYPMVLAFEHGGVVQATLNVDLQRFL</sequence>